<dbReference type="Gene3D" id="1.10.760.10">
    <property type="entry name" value="Cytochrome c-like domain"/>
    <property type="match status" value="1"/>
</dbReference>
<evidence type="ECO:0000313" key="10">
    <source>
        <dbReference type="Proteomes" id="UP000316798"/>
    </source>
</evidence>
<keyword evidence="1" id="KW-0813">Transport</keyword>
<evidence type="ECO:0000256" key="6">
    <source>
        <dbReference type="PROSITE-ProRule" id="PRU00433"/>
    </source>
</evidence>
<keyword evidence="2 6" id="KW-0349">Heme</keyword>
<dbReference type="OrthoDB" id="9805828at2"/>
<dbReference type="InterPro" id="IPR002327">
    <property type="entry name" value="Cyt_c_1A/1B"/>
</dbReference>
<dbReference type="Pfam" id="PF00034">
    <property type="entry name" value="Cytochrom_C"/>
    <property type="match status" value="1"/>
</dbReference>
<protein>
    <submittedName>
        <fullName evidence="9">C-type cytochrome</fullName>
    </submittedName>
</protein>
<dbReference type="Proteomes" id="UP000316798">
    <property type="component" value="Chromosome"/>
</dbReference>
<dbReference type="PROSITE" id="PS51007">
    <property type="entry name" value="CYTC"/>
    <property type="match status" value="1"/>
</dbReference>
<keyword evidence="4" id="KW-0249">Electron transport</keyword>
<gene>
    <name evidence="9" type="ORF">EUB48_17690</name>
</gene>
<evidence type="ECO:0000256" key="2">
    <source>
        <dbReference type="ARBA" id="ARBA00022617"/>
    </source>
</evidence>
<keyword evidence="7" id="KW-0732">Signal</keyword>
<dbReference type="AlphaFoldDB" id="A0A515DEV1"/>
<sequence length="129" mass="13757">MARGKRPRRTAAVMGALLLAIGATSAVAQDSGSATRGQALYESRCGACHSVDANRVGPMHKGVLGRVSGSAAGYDYSPALAQSHFVWTREKLLLWLKNPEGLVPGQKMNYQVDNAQDRADLVAYLATLK</sequence>
<evidence type="ECO:0000313" key="9">
    <source>
        <dbReference type="EMBL" id="QDL38919.1"/>
    </source>
</evidence>
<dbReference type="PRINTS" id="PR00604">
    <property type="entry name" value="CYTCHRMECIAB"/>
</dbReference>
<keyword evidence="3 6" id="KW-0479">Metal-binding</keyword>
<feature type="chain" id="PRO_5021775536" evidence="7">
    <location>
        <begin position="29"/>
        <end position="129"/>
    </location>
</feature>
<dbReference type="EMBL" id="CP035503">
    <property type="protein sequence ID" value="QDL38919.1"/>
    <property type="molecule type" value="Genomic_DNA"/>
</dbReference>
<keyword evidence="5 6" id="KW-0408">Iron</keyword>
<keyword evidence="10" id="KW-1185">Reference proteome</keyword>
<evidence type="ECO:0000256" key="7">
    <source>
        <dbReference type="SAM" id="SignalP"/>
    </source>
</evidence>
<dbReference type="InterPro" id="IPR009056">
    <property type="entry name" value="Cyt_c-like_dom"/>
</dbReference>
<dbReference type="GO" id="GO:0009055">
    <property type="term" value="F:electron transfer activity"/>
    <property type="evidence" value="ECO:0007669"/>
    <property type="project" value="InterPro"/>
</dbReference>
<feature type="signal peptide" evidence="7">
    <location>
        <begin position="1"/>
        <end position="28"/>
    </location>
</feature>
<evidence type="ECO:0000256" key="5">
    <source>
        <dbReference type="ARBA" id="ARBA00023004"/>
    </source>
</evidence>
<evidence type="ECO:0000259" key="8">
    <source>
        <dbReference type="PROSITE" id="PS51007"/>
    </source>
</evidence>
<name>A0A515DEV1_9BURK</name>
<accession>A0A515DEV1</accession>
<evidence type="ECO:0000256" key="3">
    <source>
        <dbReference type="ARBA" id="ARBA00022723"/>
    </source>
</evidence>
<dbReference type="SUPFAM" id="SSF46626">
    <property type="entry name" value="Cytochrome c"/>
    <property type="match status" value="1"/>
</dbReference>
<dbReference type="GO" id="GO:0046872">
    <property type="term" value="F:metal ion binding"/>
    <property type="evidence" value="ECO:0007669"/>
    <property type="project" value="UniProtKB-KW"/>
</dbReference>
<dbReference type="PANTHER" id="PTHR11961">
    <property type="entry name" value="CYTOCHROME C"/>
    <property type="match status" value="1"/>
</dbReference>
<evidence type="ECO:0000256" key="1">
    <source>
        <dbReference type="ARBA" id="ARBA00022448"/>
    </source>
</evidence>
<proteinExistence type="predicted"/>
<evidence type="ECO:0000256" key="4">
    <source>
        <dbReference type="ARBA" id="ARBA00022982"/>
    </source>
</evidence>
<dbReference type="InterPro" id="IPR036909">
    <property type="entry name" value="Cyt_c-like_dom_sf"/>
</dbReference>
<organism evidence="9 10">
    <name type="scientific">Rhodoferax sediminis</name>
    <dbReference type="NCBI Taxonomy" id="2509614"/>
    <lineage>
        <taxon>Bacteria</taxon>
        <taxon>Pseudomonadati</taxon>
        <taxon>Pseudomonadota</taxon>
        <taxon>Betaproteobacteria</taxon>
        <taxon>Burkholderiales</taxon>
        <taxon>Comamonadaceae</taxon>
        <taxon>Rhodoferax</taxon>
    </lineage>
</organism>
<dbReference type="GO" id="GO:0020037">
    <property type="term" value="F:heme binding"/>
    <property type="evidence" value="ECO:0007669"/>
    <property type="project" value="InterPro"/>
</dbReference>
<reference evidence="9 10" key="1">
    <citation type="submission" date="2019-01" db="EMBL/GenBank/DDBJ databases">
        <title>Genomic insights into a novel species Rhodoferax sp.</title>
        <authorList>
            <person name="Jin L."/>
        </authorList>
    </citation>
    <scope>NUCLEOTIDE SEQUENCE [LARGE SCALE GENOMIC DNA]</scope>
    <source>
        <strain evidence="9 10">CHu59-6-5</strain>
    </source>
</reference>
<dbReference type="KEGG" id="rhf:EUB48_17690"/>
<feature type="domain" description="Cytochrome c" evidence="8">
    <location>
        <begin position="32"/>
        <end position="129"/>
    </location>
</feature>